<comment type="caution">
    <text evidence="2">The sequence shown here is derived from an EMBL/GenBank/DDBJ whole genome shotgun (WGS) entry which is preliminary data.</text>
</comment>
<gene>
    <name evidence="2" type="ORF">AVEN_253730_1</name>
</gene>
<proteinExistence type="predicted"/>
<dbReference type="EMBL" id="BGPR01000450">
    <property type="protein sequence ID" value="GBM20930.1"/>
    <property type="molecule type" value="Genomic_DNA"/>
</dbReference>
<evidence type="ECO:0000313" key="3">
    <source>
        <dbReference type="Proteomes" id="UP000499080"/>
    </source>
</evidence>
<reference evidence="2 3" key="1">
    <citation type="journal article" date="2019" name="Sci. Rep.">
        <title>Orb-weaving spider Araneus ventricosus genome elucidates the spidroin gene catalogue.</title>
        <authorList>
            <person name="Kono N."/>
            <person name="Nakamura H."/>
            <person name="Ohtoshi R."/>
            <person name="Moran D.A.P."/>
            <person name="Shinohara A."/>
            <person name="Yoshida Y."/>
            <person name="Fujiwara M."/>
            <person name="Mori M."/>
            <person name="Tomita M."/>
            <person name="Arakawa K."/>
        </authorList>
    </citation>
    <scope>NUCLEOTIDE SEQUENCE [LARGE SCALE GENOMIC DNA]</scope>
</reference>
<sequence length="95" mass="11364">MTRIACRFVINVLDIIYFKDTDVSKIHETHNFQDMPEIQRFLTLLKKSQNQKTHWDNIENRFYYRVSGIPTERSQKRNRTVQNFRAAGQDETIAS</sequence>
<accession>A0A4Y2DVQ0</accession>
<feature type="region of interest" description="Disordered" evidence="1">
    <location>
        <begin position="75"/>
        <end position="95"/>
    </location>
</feature>
<protein>
    <submittedName>
        <fullName evidence="2">Uncharacterized protein</fullName>
    </submittedName>
</protein>
<evidence type="ECO:0000313" key="2">
    <source>
        <dbReference type="EMBL" id="GBM20930.1"/>
    </source>
</evidence>
<dbReference type="Proteomes" id="UP000499080">
    <property type="component" value="Unassembled WGS sequence"/>
</dbReference>
<evidence type="ECO:0000256" key="1">
    <source>
        <dbReference type="SAM" id="MobiDB-lite"/>
    </source>
</evidence>
<organism evidence="2 3">
    <name type="scientific">Araneus ventricosus</name>
    <name type="common">Orbweaver spider</name>
    <name type="synonym">Epeira ventricosa</name>
    <dbReference type="NCBI Taxonomy" id="182803"/>
    <lineage>
        <taxon>Eukaryota</taxon>
        <taxon>Metazoa</taxon>
        <taxon>Ecdysozoa</taxon>
        <taxon>Arthropoda</taxon>
        <taxon>Chelicerata</taxon>
        <taxon>Arachnida</taxon>
        <taxon>Araneae</taxon>
        <taxon>Araneomorphae</taxon>
        <taxon>Entelegynae</taxon>
        <taxon>Araneoidea</taxon>
        <taxon>Araneidae</taxon>
        <taxon>Araneus</taxon>
    </lineage>
</organism>
<dbReference type="AlphaFoldDB" id="A0A4Y2DVQ0"/>
<name>A0A4Y2DVQ0_ARAVE</name>
<keyword evidence="3" id="KW-1185">Reference proteome</keyword>